<proteinExistence type="predicted"/>
<dbReference type="Proteomes" id="UP000000366">
    <property type="component" value="Plasmid RPME01"/>
</dbReference>
<gene>
    <name evidence="1" type="ordered locus">Mpe_B0390</name>
</gene>
<organism evidence="1 2">
    <name type="scientific">Methylibium petroleiphilum (strain ATCC BAA-1232 / LMG 22953 / PM1)</name>
    <dbReference type="NCBI Taxonomy" id="420662"/>
    <lineage>
        <taxon>Bacteria</taxon>
        <taxon>Pseudomonadati</taxon>
        <taxon>Pseudomonadota</taxon>
        <taxon>Betaproteobacteria</taxon>
        <taxon>Burkholderiales</taxon>
        <taxon>Sphaerotilaceae</taxon>
        <taxon>Methylibium</taxon>
    </lineage>
</organism>
<reference evidence="1 2" key="1">
    <citation type="journal article" date="2007" name="J. Bacteriol.">
        <title>Whole-genome analysis of the methyl tert-butyl ether-degrading beta-proteobacterium Methylibium petroleiphilum PM1.</title>
        <authorList>
            <person name="Kane S.R."/>
            <person name="Chakicherla A.Y."/>
            <person name="Chain P.S.G."/>
            <person name="Schmidt R."/>
            <person name="Shin M.W."/>
            <person name="Legler T.C."/>
            <person name="Scow K.M."/>
            <person name="Larimer F.W."/>
            <person name="Lucas S.M."/>
            <person name="Richardson P.M."/>
            <person name="Hristova K.R."/>
        </authorList>
    </citation>
    <scope>NUCLEOTIDE SEQUENCE [LARGE SCALE GENOMIC DNA]</scope>
    <source>
        <strain evidence="2">ATCC BAA-1232 / LMG 22953 / PM1</strain>
        <plasmid evidence="1 2">RPME01</plasmid>
    </source>
</reference>
<keyword evidence="2" id="KW-1185">Reference proteome</keyword>
<dbReference type="HOGENOM" id="CLU_1432082_0_0_4"/>
<sequence length="185" mass="20335">MAQRNPSLAVKVAIYEAIVRGESGRSVASRYDISHPTAIKYAEEAVIHLRGLDAVTADPDLSQFLASNLKLQLYTEDIDTKNRLLALVQPMLEEVGDLVQPGEKGPTLTVSARVPESVFYQFKRLAAEEGARRGVEVTISSLLTEVLSQYVETGKVPVSQASFKQSDLIMDEIRAVLAKYGITRE</sequence>
<dbReference type="AlphaFoldDB" id="A2SNM6"/>
<dbReference type="eggNOG" id="ENOG5033JW3">
    <property type="taxonomic scope" value="Bacteria"/>
</dbReference>
<accession>A2SNM6</accession>
<evidence type="ECO:0000313" key="1">
    <source>
        <dbReference type="EMBL" id="ABM97165.1"/>
    </source>
</evidence>
<dbReference type="KEGG" id="mpt:Mpe_B0390"/>
<geneLocation type="plasmid" evidence="1 2">
    <name>RPME01</name>
</geneLocation>
<dbReference type="RefSeq" id="WP_011831753.1">
    <property type="nucleotide sequence ID" value="NC_008826.1"/>
</dbReference>
<name>A2SNM6_METPP</name>
<keyword evidence="1" id="KW-0614">Plasmid</keyword>
<evidence type="ECO:0000313" key="2">
    <source>
        <dbReference type="Proteomes" id="UP000000366"/>
    </source>
</evidence>
<protein>
    <submittedName>
        <fullName evidence="1">Uncharacterized protein</fullName>
    </submittedName>
</protein>
<dbReference type="EMBL" id="CP000556">
    <property type="protein sequence ID" value="ABM97165.1"/>
    <property type="molecule type" value="Genomic_DNA"/>
</dbReference>